<sequence length="140" mass="16264">MTTQEKLNYIREFCPRMLDVELNFPGNAQLWQLLGTSSIKHGSYVALGGGDSSKKPYDEELWTRCLEVNTWVAVIARLVERQQRKYSWENPINTNKSIIAWAPSFDEAVGILYNWIKEHATDERGAEYSTSLERRFVKFD</sequence>
<evidence type="ECO:0000313" key="2">
    <source>
        <dbReference type="Proteomes" id="UP000008388"/>
    </source>
</evidence>
<dbReference type="RefSeq" id="YP_009217402.1">
    <property type="nucleotide sequence ID" value="NC_028999.1"/>
</dbReference>
<gene>
    <name evidence="1" type="primary">323</name>
</gene>
<organismHost>
    <name type="scientific">Pseudomonas aeruginosa</name>
    <dbReference type="NCBI Taxonomy" id="287"/>
</organismHost>
<accession>F8SJF9</accession>
<dbReference type="EMBL" id="HQ630627">
    <property type="protein sequence ID" value="AEH03746.1"/>
    <property type="molecule type" value="Genomic_DNA"/>
</dbReference>
<organism evidence="1 2">
    <name type="scientific">Pseudomonas phage PhiPA3</name>
    <name type="common">Pseudomonas aeruginosa phage PhiPA3</name>
    <dbReference type="NCBI Taxonomy" id="998086"/>
    <lineage>
        <taxon>Viruses</taxon>
        <taxon>Duplodnaviria</taxon>
        <taxon>Heunggongvirae</taxon>
        <taxon>Uroviricota</taxon>
        <taxon>Caudoviricetes</taxon>
        <taxon>Chimalliviridae</taxon>
        <taxon>Miltoncavirus</taxon>
        <taxon>Miltoncavirus PhiPA3</taxon>
    </lineage>
</organism>
<keyword evidence="2" id="KW-1185">Reference proteome</keyword>
<name>F8SJF9_BPPA3</name>
<dbReference type="KEGG" id="vg:26643851"/>
<proteinExistence type="predicted"/>
<dbReference type="GeneID" id="26643851"/>
<protein>
    <submittedName>
        <fullName evidence="1">Uncharacterized protein 323</fullName>
    </submittedName>
</protein>
<dbReference type="Proteomes" id="UP000008388">
    <property type="component" value="Segment"/>
</dbReference>
<evidence type="ECO:0000313" key="1">
    <source>
        <dbReference type="EMBL" id="AEH03746.1"/>
    </source>
</evidence>
<reference evidence="1 2" key="1">
    <citation type="journal article" date="2011" name="Microbiology">
        <title>The Pseudomonas aeruginosa generalized transducing phage phiPA3 is a new member of the phiKZ-like group of 'jumbo' phages, and infects model laboratory strains and clinical isolates from cystic fibrosis patients.</title>
        <authorList>
            <person name="Monson R."/>
            <person name="Foulds I."/>
            <person name="Foweraker J."/>
            <person name="Welch M."/>
            <person name="Salmond G.P."/>
        </authorList>
    </citation>
    <scope>NUCLEOTIDE SEQUENCE [LARGE SCALE GENOMIC DNA]</scope>
</reference>